<protein>
    <recommendedName>
        <fullName evidence="2">PPIase cyclophilin-type domain-containing protein</fullName>
    </recommendedName>
</protein>
<dbReference type="Pfam" id="PF00160">
    <property type="entry name" value="Pro_isomerase"/>
    <property type="match status" value="1"/>
</dbReference>
<dbReference type="PROSITE" id="PS51257">
    <property type="entry name" value="PROKAR_LIPOPROTEIN"/>
    <property type="match status" value="1"/>
</dbReference>
<dbReference type="InterPro" id="IPR029000">
    <property type="entry name" value="Cyclophilin-like_dom_sf"/>
</dbReference>
<dbReference type="Proteomes" id="UP000036987">
    <property type="component" value="Unassembled WGS sequence"/>
</dbReference>
<proteinExistence type="predicted"/>
<dbReference type="OrthoDB" id="532384at2759"/>
<keyword evidence="1" id="KW-1133">Transmembrane helix</keyword>
<evidence type="ECO:0000259" key="2">
    <source>
        <dbReference type="Pfam" id="PF00160"/>
    </source>
</evidence>
<dbReference type="InterPro" id="IPR002130">
    <property type="entry name" value="Cyclophilin-type_PPIase_dom"/>
</dbReference>
<keyword evidence="1" id="KW-0472">Membrane</keyword>
<dbReference type="PANTHER" id="PTHR46873:SF1">
    <property type="entry name" value="EXPRESSED PROTEIN"/>
    <property type="match status" value="1"/>
</dbReference>
<evidence type="ECO:0000256" key="1">
    <source>
        <dbReference type="SAM" id="Phobius"/>
    </source>
</evidence>
<dbReference type="OMA" id="SEWKHEY"/>
<dbReference type="STRING" id="29655.A0A0K9P8M3"/>
<dbReference type="GO" id="GO:0003755">
    <property type="term" value="F:peptidyl-prolyl cis-trans isomerase activity"/>
    <property type="evidence" value="ECO:0007669"/>
    <property type="project" value="InterPro"/>
</dbReference>
<keyword evidence="4" id="KW-1185">Reference proteome</keyword>
<sequence length="338" mass="37966">MRRRQSEMGGKGRGAIRSILFVIAVSMASCIIGYLCVMIFTRRPQTFGGSQLHSMGNFVEEEDDNTECCRGIDHLELWGEVVKWGTDFKFSNKEECCSACKDMCKVAAGPCLCNSWVFCGDKKMCKDKFGECWLKMQNDALMPETRQGDDSVEWTSGLIFGKEEGIIGLHTEYGTLHVKLFPECAPYSVVYITALLGIHHCVGCQIYRAENRGFNWDINGNHIPDASIGPPYALIQGTLEAEGFPFKDIPKETCPKIRRGSVAWIGSGPEFIISLANHNEWKRKYTVFGSVLPEDMDIAEKIVNLPTNSDVWSNIQVSVLNKSIPLKLERPEKKQKLF</sequence>
<evidence type="ECO:0000313" key="3">
    <source>
        <dbReference type="EMBL" id="KMZ64500.1"/>
    </source>
</evidence>
<dbReference type="PANTHER" id="PTHR46873">
    <property type="entry name" value="EXPRESSED PROTEIN"/>
    <property type="match status" value="1"/>
</dbReference>
<evidence type="ECO:0000313" key="4">
    <source>
        <dbReference type="Proteomes" id="UP000036987"/>
    </source>
</evidence>
<dbReference type="Gene3D" id="2.40.100.10">
    <property type="entry name" value="Cyclophilin-like"/>
    <property type="match status" value="1"/>
</dbReference>
<dbReference type="AlphaFoldDB" id="A0A0K9P8M3"/>
<name>A0A0K9P8M3_ZOSMR</name>
<feature type="transmembrane region" description="Helical" evidence="1">
    <location>
        <begin position="20"/>
        <end position="40"/>
    </location>
</feature>
<keyword evidence="1" id="KW-0812">Transmembrane</keyword>
<dbReference type="SUPFAM" id="SSF50891">
    <property type="entry name" value="Cyclophilin-like"/>
    <property type="match status" value="1"/>
</dbReference>
<comment type="caution">
    <text evidence="3">The sequence shown here is derived from an EMBL/GenBank/DDBJ whole genome shotgun (WGS) entry which is preliminary data.</text>
</comment>
<gene>
    <name evidence="3" type="ORF">ZOSMA_366G00100</name>
</gene>
<reference evidence="4" key="1">
    <citation type="journal article" date="2016" name="Nature">
        <title>The genome of the seagrass Zostera marina reveals angiosperm adaptation to the sea.</title>
        <authorList>
            <person name="Olsen J.L."/>
            <person name="Rouze P."/>
            <person name="Verhelst B."/>
            <person name="Lin Y.-C."/>
            <person name="Bayer T."/>
            <person name="Collen J."/>
            <person name="Dattolo E."/>
            <person name="De Paoli E."/>
            <person name="Dittami S."/>
            <person name="Maumus F."/>
            <person name="Michel G."/>
            <person name="Kersting A."/>
            <person name="Lauritano C."/>
            <person name="Lohaus R."/>
            <person name="Toepel M."/>
            <person name="Tonon T."/>
            <person name="Vanneste K."/>
            <person name="Amirebrahimi M."/>
            <person name="Brakel J."/>
            <person name="Bostroem C."/>
            <person name="Chovatia M."/>
            <person name="Grimwood J."/>
            <person name="Jenkins J.W."/>
            <person name="Jueterbock A."/>
            <person name="Mraz A."/>
            <person name="Stam W.T."/>
            <person name="Tice H."/>
            <person name="Bornberg-Bauer E."/>
            <person name="Green P.J."/>
            <person name="Pearson G.A."/>
            <person name="Procaccini G."/>
            <person name="Duarte C.M."/>
            <person name="Schmutz J."/>
            <person name="Reusch T.B.H."/>
            <person name="Van de Peer Y."/>
        </authorList>
    </citation>
    <scope>NUCLEOTIDE SEQUENCE [LARGE SCALE GENOMIC DNA]</scope>
    <source>
        <strain evidence="4">cv. Finnish</strain>
    </source>
</reference>
<organism evidence="3 4">
    <name type="scientific">Zostera marina</name>
    <name type="common">Eelgrass</name>
    <dbReference type="NCBI Taxonomy" id="29655"/>
    <lineage>
        <taxon>Eukaryota</taxon>
        <taxon>Viridiplantae</taxon>
        <taxon>Streptophyta</taxon>
        <taxon>Embryophyta</taxon>
        <taxon>Tracheophyta</taxon>
        <taxon>Spermatophyta</taxon>
        <taxon>Magnoliopsida</taxon>
        <taxon>Liliopsida</taxon>
        <taxon>Zosteraceae</taxon>
        <taxon>Zostera</taxon>
    </lineage>
</organism>
<accession>A0A0K9P8M3</accession>
<dbReference type="FunFam" id="2.40.100.10:FF:000086">
    <property type="entry name" value="Predicted protein"/>
    <property type="match status" value="1"/>
</dbReference>
<feature type="domain" description="PPIase cyclophilin-type" evidence="2">
    <location>
        <begin position="169"/>
        <end position="319"/>
    </location>
</feature>
<dbReference type="EMBL" id="LFYR01001143">
    <property type="protein sequence ID" value="KMZ64500.1"/>
    <property type="molecule type" value="Genomic_DNA"/>
</dbReference>